<sequence>MMRLAVIILLLAATGVALVQLRSAQNAARTEMYRLQAERLRVRRILWQQQLLLGAPILDETNRRHLGDWALELLPPEAQPAPMAMARRN</sequence>
<reference evidence="1" key="1">
    <citation type="journal article" date="2015" name="Nature">
        <title>Complex archaea that bridge the gap between prokaryotes and eukaryotes.</title>
        <authorList>
            <person name="Spang A."/>
            <person name="Saw J.H."/>
            <person name="Jorgensen S.L."/>
            <person name="Zaremba-Niedzwiedzka K."/>
            <person name="Martijn J."/>
            <person name="Lind A.E."/>
            <person name="van Eijk R."/>
            <person name="Schleper C."/>
            <person name="Guy L."/>
            <person name="Ettema T.J."/>
        </authorList>
    </citation>
    <scope>NUCLEOTIDE SEQUENCE</scope>
</reference>
<protein>
    <recommendedName>
        <fullName evidence="2">Cell division protein FtsL</fullName>
    </recommendedName>
</protein>
<dbReference type="EMBL" id="LAZR01046045">
    <property type="protein sequence ID" value="KKK97452.1"/>
    <property type="molecule type" value="Genomic_DNA"/>
</dbReference>
<accession>A0A0F8ZUH1</accession>
<organism evidence="1">
    <name type="scientific">marine sediment metagenome</name>
    <dbReference type="NCBI Taxonomy" id="412755"/>
    <lineage>
        <taxon>unclassified sequences</taxon>
        <taxon>metagenomes</taxon>
        <taxon>ecological metagenomes</taxon>
    </lineage>
</organism>
<dbReference type="AlphaFoldDB" id="A0A0F8ZUH1"/>
<comment type="caution">
    <text evidence="1">The sequence shown here is derived from an EMBL/GenBank/DDBJ whole genome shotgun (WGS) entry which is preliminary data.</text>
</comment>
<gene>
    <name evidence="1" type="ORF">LCGC14_2652610</name>
</gene>
<evidence type="ECO:0000313" key="1">
    <source>
        <dbReference type="EMBL" id="KKK97452.1"/>
    </source>
</evidence>
<name>A0A0F8ZUH1_9ZZZZ</name>
<proteinExistence type="predicted"/>
<evidence type="ECO:0008006" key="2">
    <source>
        <dbReference type="Google" id="ProtNLM"/>
    </source>
</evidence>